<comment type="caution">
    <text evidence="3">The sequence shown here is derived from an EMBL/GenBank/DDBJ whole genome shotgun (WGS) entry which is preliminary data.</text>
</comment>
<dbReference type="AlphaFoldDB" id="A0AAW2AFF3"/>
<dbReference type="InterPro" id="IPR011604">
    <property type="entry name" value="PDDEXK-like_dom_sf"/>
</dbReference>
<evidence type="ECO:0000313" key="4">
    <source>
        <dbReference type="Proteomes" id="UP001479290"/>
    </source>
</evidence>
<dbReference type="Proteomes" id="UP001479290">
    <property type="component" value="Unassembled WGS sequence"/>
</dbReference>
<feature type="compositionally biased region" description="Polar residues" evidence="1">
    <location>
        <begin position="17"/>
        <end position="26"/>
    </location>
</feature>
<dbReference type="InterPro" id="IPR051703">
    <property type="entry name" value="NF-kappa-B_Signaling_Reg"/>
</dbReference>
<dbReference type="Gene3D" id="3.90.320.10">
    <property type="match status" value="1"/>
</dbReference>
<proteinExistence type="predicted"/>
<gene>
    <name evidence="3" type="ORF">ABG768_024631</name>
</gene>
<dbReference type="GO" id="GO:0006281">
    <property type="term" value="P:DNA repair"/>
    <property type="evidence" value="ECO:0007669"/>
    <property type="project" value="UniProtKB-ARBA"/>
</dbReference>
<keyword evidence="4" id="KW-1185">Reference proteome</keyword>
<organism evidence="3 4">
    <name type="scientific">Culter alburnus</name>
    <name type="common">Topmouth culter</name>
    <dbReference type="NCBI Taxonomy" id="194366"/>
    <lineage>
        <taxon>Eukaryota</taxon>
        <taxon>Metazoa</taxon>
        <taxon>Chordata</taxon>
        <taxon>Craniata</taxon>
        <taxon>Vertebrata</taxon>
        <taxon>Euteleostomi</taxon>
        <taxon>Actinopterygii</taxon>
        <taxon>Neopterygii</taxon>
        <taxon>Teleostei</taxon>
        <taxon>Ostariophysi</taxon>
        <taxon>Cypriniformes</taxon>
        <taxon>Xenocyprididae</taxon>
        <taxon>Xenocypridinae</taxon>
        <taxon>Culter</taxon>
    </lineage>
</organism>
<dbReference type="CDD" id="cd22343">
    <property type="entry name" value="PDDEXK_lambda_exonuclease-like"/>
    <property type="match status" value="1"/>
</dbReference>
<evidence type="ECO:0000313" key="3">
    <source>
        <dbReference type="EMBL" id="KAK9971257.1"/>
    </source>
</evidence>
<accession>A0AAW2AFF3</accession>
<dbReference type="SUPFAM" id="SSF52980">
    <property type="entry name" value="Restriction endonuclease-like"/>
    <property type="match status" value="1"/>
</dbReference>
<name>A0AAW2AFF3_CULAL</name>
<dbReference type="Pfam" id="PF09588">
    <property type="entry name" value="YqaJ"/>
    <property type="match status" value="1"/>
</dbReference>
<feature type="domain" description="YqaJ viral recombinase" evidence="2">
    <location>
        <begin position="78"/>
        <end position="217"/>
    </location>
</feature>
<protein>
    <recommendedName>
        <fullName evidence="2">YqaJ viral recombinase domain-containing protein</fullName>
    </recommendedName>
</protein>
<dbReference type="InterPro" id="IPR019080">
    <property type="entry name" value="YqaJ_viral_recombinase"/>
</dbReference>
<dbReference type="PANTHER" id="PTHR46609:SF7">
    <property type="match status" value="1"/>
</dbReference>
<reference evidence="3 4" key="1">
    <citation type="submission" date="2024-05" db="EMBL/GenBank/DDBJ databases">
        <title>A high-quality chromosomal-level genome assembly of Topmouth culter (Culter alburnus).</title>
        <authorList>
            <person name="Zhao H."/>
        </authorList>
    </citation>
    <scope>NUCLEOTIDE SEQUENCE [LARGE SCALE GENOMIC DNA]</scope>
    <source>
        <strain evidence="3">CATC2023</strain>
        <tissue evidence="3">Muscle</tissue>
    </source>
</reference>
<sequence length="263" mass="29874">MKTVCGDQSAAGMQEAGPSSANQPSNDFPDFPLPTQQSNFCTVLHEKNMCSYRKLTITPSQSLALERETRQQDTNHIWHLARAPRLTSSVFKTICSRRADFDTLAMRIKDTSKMQTKAMRRGVELEPMAAQQYSHVTGNLVYPCGFVVNPHAPHLGTSSDRKVVDGTSFGLLEIKCPAKNSCQDCPYLQRQADGGYKLKETHAYYYQIIGRLGLTGMPWCDFFVMCTVNYHLQRIHSDVEKWGEMKDKLDLFFFDYFLPCCNQ</sequence>
<feature type="region of interest" description="Disordered" evidence="1">
    <location>
        <begin position="1"/>
        <end position="32"/>
    </location>
</feature>
<dbReference type="InterPro" id="IPR011335">
    <property type="entry name" value="Restrct_endonuc-II-like"/>
</dbReference>
<evidence type="ECO:0000259" key="2">
    <source>
        <dbReference type="Pfam" id="PF09588"/>
    </source>
</evidence>
<dbReference type="EMBL" id="JAWDJR010000007">
    <property type="protein sequence ID" value="KAK9971257.1"/>
    <property type="molecule type" value="Genomic_DNA"/>
</dbReference>
<dbReference type="PANTHER" id="PTHR46609">
    <property type="entry name" value="EXONUCLEASE, PHAGE-TYPE/RECB, C-TERMINAL DOMAIN-CONTAINING PROTEIN"/>
    <property type="match status" value="1"/>
</dbReference>
<evidence type="ECO:0000256" key="1">
    <source>
        <dbReference type="SAM" id="MobiDB-lite"/>
    </source>
</evidence>